<dbReference type="PIRSF" id="PIRSF005715">
    <property type="entry name" value="VPS45_Sec1"/>
    <property type="match status" value="1"/>
</dbReference>
<dbReference type="AlphaFoldDB" id="A0AAU9NZD9"/>
<dbReference type="Gene3D" id="3.40.50.2060">
    <property type="match status" value="1"/>
</dbReference>
<sequence length="623" mass="68899">MALNLRQRQTECIARMLNLNQPINASGTANEEVYKILIYDKFCQDILSPLIHVKDLRKHGVTLYFLIDKNRKPVSDVPAVYFVRPSQQNIERIISDASNSVYDYFHLNFSSSIPRPLLEDLASGTLNSDSIQRISKVHDQYLEFVTLDDNLFTLADKSCYVRLNDPKATDREIEEIIEKLVSGLFCVLATLGVVPIIRCPRGGPAEMVASLLDQRLRDHLLVKNNLFSESGNFTQRPVLCLFDRNLELSVAIQHDFRYRPLVHDVLGLRLNRLTVQGGAGAGAGGGMKSYELDRVDPFWVANGNLEFPEVAVEIETQLNKYKKDVEEVNRRTGGGNDGAEFDGTDLIGNTKHLMNAVNSLPELTERKQTIDKHTNIATVLLGEIKERSLDSYAKKEYEMMVRGGIDRAELLSVLKGKGSKPDKLRFAIMFLISTETIPQIEVEMIESALREAEVDTCAFQYVKKIKSLNVSLASSANAASRSNIVDWAEKLYGQSISAVTAGVKNLLSGDHQLAMATTVEALMEGKPNNPEIESYLVLDPRAPKSTSGQMKGPFKEAIVFMIGGGNYVEYGSLQELARRSSSAKHIIYGTTEILTGADFVDQLAALGQKMGLGSSSTPSSAPA</sequence>
<dbReference type="Gene3D" id="1.25.40.60">
    <property type="match status" value="1"/>
</dbReference>
<proteinExistence type="inferred from homology"/>
<dbReference type="InterPro" id="IPR036045">
    <property type="entry name" value="Sec1-like_sf"/>
</dbReference>
<keyword evidence="3" id="KW-1185">Reference proteome</keyword>
<evidence type="ECO:0000313" key="3">
    <source>
        <dbReference type="Proteomes" id="UP001157418"/>
    </source>
</evidence>
<dbReference type="Gene3D" id="3.90.830.10">
    <property type="entry name" value="Syntaxin Binding Protein 1, Chain A, domain 2"/>
    <property type="match status" value="1"/>
</dbReference>
<dbReference type="SUPFAM" id="SSF56815">
    <property type="entry name" value="Sec1/munc18-like (SM) proteins"/>
    <property type="match status" value="1"/>
</dbReference>
<organism evidence="2 3">
    <name type="scientific">Lactuca virosa</name>
    <dbReference type="NCBI Taxonomy" id="75947"/>
    <lineage>
        <taxon>Eukaryota</taxon>
        <taxon>Viridiplantae</taxon>
        <taxon>Streptophyta</taxon>
        <taxon>Embryophyta</taxon>
        <taxon>Tracheophyta</taxon>
        <taxon>Spermatophyta</taxon>
        <taxon>Magnoliopsida</taxon>
        <taxon>eudicotyledons</taxon>
        <taxon>Gunneridae</taxon>
        <taxon>Pentapetalae</taxon>
        <taxon>asterids</taxon>
        <taxon>campanulids</taxon>
        <taxon>Asterales</taxon>
        <taxon>Asteraceae</taxon>
        <taxon>Cichorioideae</taxon>
        <taxon>Cichorieae</taxon>
        <taxon>Lactucinae</taxon>
        <taxon>Lactuca</taxon>
    </lineage>
</organism>
<dbReference type="Proteomes" id="UP001157418">
    <property type="component" value="Unassembled WGS sequence"/>
</dbReference>
<dbReference type="InterPro" id="IPR043127">
    <property type="entry name" value="Sec-1-like_dom3a"/>
</dbReference>
<evidence type="ECO:0000313" key="2">
    <source>
        <dbReference type="EMBL" id="CAH1443378.1"/>
    </source>
</evidence>
<evidence type="ECO:0000256" key="1">
    <source>
        <dbReference type="ARBA" id="ARBA00009884"/>
    </source>
</evidence>
<dbReference type="InterPro" id="IPR043154">
    <property type="entry name" value="Sec-1-like_dom1"/>
</dbReference>
<evidence type="ECO:0008006" key="4">
    <source>
        <dbReference type="Google" id="ProtNLM"/>
    </source>
</evidence>
<dbReference type="EMBL" id="CAKMRJ010005412">
    <property type="protein sequence ID" value="CAH1443378.1"/>
    <property type="molecule type" value="Genomic_DNA"/>
</dbReference>
<comment type="caution">
    <text evidence="2">The sequence shown here is derived from an EMBL/GenBank/DDBJ whole genome shotgun (WGS) entry which is preliminary data.</text>
</comment>
<dbReference type="Pfam" id="PF00995">
    <property type="entry name" value="Sec1"/>
    <property type="match status" value="1"/>
</dbReference>
<dbReference type="Gene3D" id="3.40.50.1910">
    <property type="match status" value="1"/>
</dbReference>
<gene>
    <name evidence="2" type="ORF">LVIROSA_LOCUS29298</name>
</gene>
<reference evidence="2 3" key="1">
    <citation type="submission" date="2022-01" db="EMBL/GenBank/DDBJ databases">
        <authorList>
            <person name="Xiong W."/>
            <person name="Schranz E."/>
        </authorList>
    </citation>
    <scope>NUCLEOTIDE SEQUENCE [LARGE SCALE GENOMIC DNA]</scope>
</reference>
<name>A0AAU9NZD9_9ASTR</name>
<accession>A0AAU9NZD9</accession>
<comment type="similarity">
    <text evidence="1">Belongs to the STXBP/unc-18/SEC1 family.</text>
</comment>
<dbReference type="GO" id="GO:0016192">
    <property type="term" value="P:vesicle-mediated transport"/>
    <property type="evidence" value="ECO:0007669"/>
    <property type="project" value="InterPro"/>
</dbReference>
<dbReference type="PANTHER" id="PTHR11679">
    <property type="entry name" value="VESICLE PROTEIN SORTING-ASSOCIATED"/>
    <property type="match status" value="1"/>
</dbReference>
<dbReference type="InterPro" id="IPR027482">
    <property type="entry name" value="Sec1-like_dom2"/>
</dbReference>
<dbReference type="InterPro" id="IPR001619">
    <property type="entry name" value="Sec1-like"/>
</dbReference>
<protein>
    <recommendedName>
        <fullName evidence="4">SEC1 family transport protein SLY1</fullName>
    </recommendedName>
</protein>